<comment type="caution">
    <text evidence="1">The sequence shown here is derived from an EMBL/GenBank/DDBJ whole genome shotgun (WGS) entry which is preliminary data.</text>
</comment>
<proteinExistence type="predicted"/>
<dbReference type="Gene3D" id="1.25.40.380">
    <property type="entry name" value="Protein of unknown function DUF1810"/>
    <property type="match status" value="1"/>
</dbReference>
<dbReference type="OrthoDB" id="9801870at2"/>
<dbReference type="PIRSF" id="PIRSF008546">
    <property type="entry name" value="UCP008546"/>
    <property type="match status" value="1"/>
</dbReference>
<name>A0A4Q2UCP6_9HYPH</name>
<sequence length="140" mass="15406">MDDPHDLRRFVDAQAPVFDDVTAELAAGRKRSHWMWFVFPQVAGLGFSPMAQRYAIRSLAEAEAYLDHPVLGERLRRCTDLVLAVEGRGITAILGSPDDVKFRSSMTLFGRAAPGEPRFGAALDRYFGGAPDPATLDRLG</sequence>
<protein>
    <submittedName>
        <fullName evidence="1">DUF1810 domain-containing protein</fullName>
    </submittedName>
</protein>
<gene>
    <name evidence="1" type="ORF">D3273_07750</name>
</gene>
<keyword evidence="2" id="KW-1185">Reference proteome</keyword>
<accession>A0A4Q2UCP6</accession>
<evidence type="ECO:0000313" key="1">
    <source>
        <dbReference type="EMBL" id="RYC32615.1"/>
    </source>
</evidence>
<dbReference type="Proteomes" id="UP000290759">
    <property type="component" value="Unassembled WGS sequence"/>
</dbReference>
<reference evidence="1 2" key="1">
    <citation type="submission" date="2018-12" db="EMBL/GenBank/DDBJ databases">
        <authorList>
            <person name="Grouzdev D.S."/>
            <person name="Krutkina M.S."/>
        </authorList>
    </citation>
    <scope>NUCLEOTIDE SEQUENCE [LARGE SCALE GENOMIC DNA]</scope>
    <source>
        <strain evidence="1 2">RmlP026</strain>
    </source>
</reference>
<dbReference type="InterPro" id="IPR014937">
    <property type="entry name" value="DUF1810"/>
</dbReference>
<dbReference type="InterPro" id="IPR036287">
    <property type="entry name" value="Rv1873-like_sf"/>
</dbReference>
<reference evidence="1 2" key="2">
    <citation type="submission" date="2019-02" db="EMBL/GenBank/DDBJ databases">
        <title>'Lichenibacterium ramalinii' gen. nov. sp. nov., 'Lichenibacterium minor' gen. nov. sp. nov.</title>
        <authorList>
            <person name="Pankratov T."/>
        </authorList>
    </citation>
    <scope>NUCLEOTIDE SEQUENCE [LARGE SCALE GENOMIC DNA]</scope>
    <source>
        <strain evidence="1 2">RmlP026</strain>
    </source>
</reference>
<dbReference type="Pfam" id="PF08837">
    <property type="entry name" value="DUF1810"/>
    <property type="match status" value="1"/>
</dbReference>
<dbReference type="RefSeq" id="WP_129225159.1">
    <property type="nucleotide sequence ID" value="NZ_QYBB01000006.1"/>
</dbReference>
<organism evidence="1 2">
    <name type="scientific">Lichenibacterium minor</name>
    <dbReference type="NCBI Taxonomy" id="2316528"/>
    <lineage>
        <taxon>Bacteria</taxon>
        <taxon>Pseudomonadati</taxon>
        <taxon>Pseudomonadota</taxon>
        <taxon>Alphaproteobacteria</taxon>
        <taxon>Hyphomicrobiales</taxon>
        <taxon>Lichenihabitantaceae</taxon>
        <taxon>Lichenibacterium</taxon>
    </lineage>
</organism>
<dbReference type="AlphaFoldDB" id="A0A4Q2UCP6"/>
<dbReference type="SUPFAM" id="SSF140736">
    <property type="entry name" value="Rv1873-like"/>
    <property type="match status" value="1"/>
</dbReference>
<evidence type="ECO:0000313" key="2">
    <source>
        <dbReference type="Proteomes" id="UP000290759"/>
    </source>
</evidence>
<dbReference type="EMBL" id="QYBB01000006">
    <property type="protein sequence ID" value="RYC32615.1"/>
    <property type="molecule type" value="Genomic_DNA"/>
</dbReference>